<evidence type="ECO:0000256" key="3">
    <source>
        <dbReference type="ARBA" id="ARBA00012229"/>
    </source>
</evidence>
<dbReference type="Proteomes" id="UP000609651">
    <property type="component" value="Unassembled WGS sequence"/>
</dbReference>
<protein>
    <recommendedName>
        <fullName evidence="3">nitric oxide dioxygenase</fullName>
        <ecNumber evidence="3">1.14.12.17</ecNumber>
    </recommendedName>
</protein>
<organism evidence="15 16">
    <name type="scientific">Alienimonas chondri</name>
    <dbReference type="NCBI Taxonomy" id="2681879"/>
    <lineage>
        <taxon>Bacteria</taxon>
        <taxon>Pseudomonadati</taxon>
        <taxon>Planctomycetota</taxon>
        <taxon>Planctomycetia</taxon>
        <taxon>Planctomycetales</taxon>
        <taxon>Planctomycetaceae</taxon>
        <taxon>Alienimonas</taxon>
    </lineage>
</organism>
<evidence type="ECO:0000256" key="5">
    <source>
        <dbReference type="ARBA" id="ARBA00022621"/>
    </source>
</evidence>
<dbReference type="SUPFAM" id="SSF63380">
    <property type="entry name" value="Riboflavin synthase domain-like"/>
    <property type="match status" value="1"/>
</dbReference>
<dbReference type="SUPFAM" id="SSF46458">
    <property type="entry name" value="Globin-like"/>
    <property type="match status" value="1"/>
</dbReference>
<dbReference type="CDD" id="cd08922">
    <property type="entry name" value="FHb-globin"/>
    <property type="match status" value="1"/>
</dbReference>
<keyword evidence="7" id="KW-0521">NADP</keyword>
<feature type="domain" description="FAD-binding FR-type" evidence="14">
    <location>
        <begin position="151"/>
        <end position="262"/>
    </location>
</feature>
<dbReference type="InterPro" id="IPR012292">
    <property type="entry name" value="Globin/Proto"/>
</dbReference>
<name>A0ABX1VH43_9PLAN</name>
<dbReference type="Pfam" id="PF00175">
    <property type="entry name" value="NAD_binding_1"/>
    <property type="match status" value="1"/>
</dbReference>
<evidence type="ECO:0000259" key="14">
    <source>
        <dbReference type="PROSITE" id="PS51384"/>
    </source>
</evidence>
<evidence type="ECO:0000256" key="4">
    <source>
        <dbReference type="ARBA" id="ARBA00022617"/>
    </source>
</evidence>
<evidence type="ECO:0000256" key="1">
    <source>
        <dbReference type="ARBA" id="ARBA00001970"/>
    </source>
</evidence>
<dbReference type="InterPro" id="IPR017938">
    <property type="entry name" value="Riboflavin_synthase-like_b-brl"/>
</dbReference>
<evidence type="ECO:0000313" key="16">
    <source>
        <dbReference type="Proteomes" id="UP000609651"/>
    </source>
</evidence>
<keyword evidence="16" id="KW-1185">Reference proteome</keyword>
<dbReference type="CDD" id="cd06184">
    <property type="entry name" value="flavohem_like_fad_nad_binding"/>
    <property type="match status" value="1"/>
</dbReference>
<dbReference type="InterPro" id="IPR009050">
    <property type="entry name" value="Globin-like_sf"/>
</dbReference>
<reference evidence="15 16" key="1">
    <citation type="journal article" date="2020" name="Syst. Appl. Microbiol.">
        <title>Alienimonas chondri sp. nov., a novel planctomycete isolated from the biofilm of the red alga Chondrus crispus.</title>
        <authorList>
            <person name="Vitorino I."/>
            <person name="Albuquerque L."/>
            <person name="Wiegand S."/>
            <person name="Kallscheuer N."/>
            <person name="da Costa M.S."/>
            <person name="Lobo-da-Cunha A."/>
            <person name="Jogler C."/>
            <person name="Lage O.M."/>
        </authorList>
    </citation>
    <scope>NUCLEOTIDE SEQUENCE [LARGE SCALE GENOMIC DNA]</scope>
    <source>
        <strain evidence="15 16">LzC2</strain>
    </source>
</reference>
<dbReference type="InterPro" id="IPR039261">
    <property type="entry name" value="FNR_nucleotide-bd"/>
</dbReference>
<dbReference type="Gene3D" id="1.10.490.10">
    <property type="entry name" value="Globins"/>
    <property type="match status" value="1"/>
</dbReference>
<dbReference type="InterPro" id="IPR000971">
    <property type="entry name" value="Globin"/>
</dbReference>
<accession>A0ABX1VH43</accession>
<keyword evidence="12" id="KW-0813">Transport</keyword>
<dbReference type="PANTHER" id="PTHR43396">
    <property type="entry name" value="FLAVOHEMOPROTEIN"/>
    <property type="match status" value="1"/>
</dbReference>
<dbReference type="InterPro" id="IPR001433">
    <property type="entry name" value="OxRdtase_FAD/NAD-bd"/>
</dbReference>
<dbReference type="RefSeq" id="WP_171189355.1">
    <property type="nucleotide sequence ID" value="NZ_WTPX01000154.1"/>
</dbReference>
<dbReference type="EC" id="1.14.12.17" evidence="3"/>
<dbReference type="NCBIfam" id="NF009805">
    <property type="entry name" value="PRK13289.1"/>
    <property type="match status" value="1"/>
</dbReference>
<dbReference type="Gene3D" id="2.40.30.10">
    <property type="entry name" value="Translation factors"/>
    <property type="match status" value="1"/>
</dbReference>
<keyword evidence="15" id="KW-0560">Oxidoreductase</keyword>
<dbReference type="PANTHER" id="PTHR43396:SF3">
    <property type="entry name" value="FLAVOHEMOPROTEIN"/>
    <property type="match status" value="1"/>
</dbReference>
<keyword evidence="8" id="KW-0408">Iron</keyword>
<dbReference type="InterPro" id="IPR008333">
    <property type="entry name" value="Cbr1-like_FAD-bd_dom"/>
</dbReference>
<comment type="caution">
    <text evidence="15">The sequence shown here is derived from an EMBL/GenBank/DDBJ whole genome shotgun (WGS) entry which is preliminary data.</text>
</comment>
<evidence type="ECO:0000256" key="6">
    <source>
        <dbReference type="ARBA" id="ARBA00022723"/>
    </source>
</evidence>
<evidence type="ECO:0000256" key="11">
    <source>
        <dbReference type="ARBA" id="ARBA00049433"/>
    </source>
</evidence>
<gene>
    <name evidence="15" type="primary">hmp</name>
    <name evidence="15" type="ORF">LzC2_35520</name>
</gene>
<keyword evidence="9" id="KW-0520">NAD</keyword>
<feature type="domain" description="Globin" evidence="13">
    <location>
        <begin position="1"/>
        <end position="137"/>
    </location>
</feature>
<dbReference type="InterPro" id="IPR017927">
    <property type="entry name" value="FAD-bd_FR_type"/>
</dbReference>
<dbReference type="EMBL" id="WTPX01000154">
    <property type="protein sequence ID" value="NNJ27448.1"/>
    <property type="molecule type" value="Genomic_DNA"/>
</dbReference>
<comment type="catalytic activity">
    <reaction evidence="10">
        <text>2 nitric oxide + NADH + 2 O2 = 2 nitrate + NAD(+) + H(+)</text>
        <dbReference type="Rhea" id="RHEA:19469"/>
        <dbReference type="ChEBI" id="CHEBI:15378"/>
        <dbReference type="ChEBI" id="CHEBI:15379"/>
        <dbReference type="ChEBI" id="CHEBI:16480"/>
        <dbReference type="ChEBI" id="CHEBI:17632"/>
        <dbReference type="ChEBI" id="CHEBI:57540"/>
        <dbReference type="ChEBI" id="CHEBI:57945"/>
        <dbReference type="EC" id="1.14.12.17"/>
    </reaction>
</comment>
<evidence type="ECO:0000313" key="15">
    <source>
        <dbReference type="EMBL" id="NNJ27448.1"/>
    </source>
</evidence>
<keyword evidence="5 12" id="KW-0561">Oxygen transport</keyword>
<evidence type="ECO:0000256" key="2">
    <source>
        <dbReference type="ARBA" id="ARBA00006401"/>
    </source>
</evidence>
<keyword evidence="4 12" id="KW-0349">Heme</keyword>
<dbReference type="PROSITE" id="PS01033">
    <property type="entry name" value="GLOBIN"/>
    <property type="match status" value="1"/>
</dbReference>
<keyword evidence="6" id="KW-0479">Metal-binding</keyword>
<comment type="cofactor">
    <cofactor evidence="1">
        <name>heme b</name>
        <dbReference type="ChEBI" id="CHEBI:60344"/>
    </cofactor>
</comment>
<comment type="similarity">
    <text evidence="2">In the C-terminal section; belongs to the flavoprotein pyridine nucleotide cytochrome reductase family.</text>
</comment>
<evidence type="ECO:0000256" key="12">
    <source>
        <dbReference type="RuleBase" id="RU000356"/>
    </source>
</evidence>
<comment type="catalytic activity">
    <reaction evidence="11">
        <text>2 nitric oxide + NADPH + 2 O2 = 2 nitrate + NADP(+) + H(+)</text>
        <dbReference type="Rhea" id="RHEA:19465"/>
        <dbReference type="ChEBI" id="CHEBI:15378"/>
        <dbReference type="ChEBI" id="CHEBI:15379"/>
        <dbReference type="ChEBI" id="CHEBI:16480"/>
        <dbReference type="ChEBI" id="CHEBI:17632"/>
        <dbReference type="ChEBI" id="CHEBI:57783"/>
        <dbReference type="ChEBI" id="CHEBI:58349"/>
        <dbReference type="EC" id="1.14.12.17"/>
    </reaction>
</comment>
<comment type="similarity">
    <text evidence="12">Belongs to the globin family.</text>
</comment>
<evidence type="ECO:0000256" key="10">
    <source>
        <dbReference type="ARBA" id="ARBA00048649"/>
    </source>
</evidence>
<dbReference type="Pfam" id="PF00042">
    <property type="entry name" value="Globin"/>
    <property type="match status" value="1"/>
</dbReference>
<evidence type="ECO:0000256" key="7">
    <source>
        <dbReference type="ARBA" id="ARBA00022857"/>
    </source>
</evidence>
<dbReference type="PROSITE" id="PS51384">
    <property type="entry name" value="FAD_FR"/>
    <property type="match status" value="1"/>
</dbReference>
<sequence>MDPRTLQIIREITPAVAEHGETITKVFYDRMFAANPEVRRFFNAAHQHSGGQQRALASAIYAYFQNIDNPAVLGPAVELIVHKHASLGVKPEHYPIVGKHLLDAIAEVMGDAATDEVLAAVGEAYAFLADLMIAEEQKLYAQQAAAPGGWAGKRTFAVDRVVEESDVVCSFYLKPADGGATPEFLPGQYLTLHLDHPTTPTSPRNYSLSDRPGQDHLRISVKREPNLSPEAPAGLISNQLHDGVRAGDTLEIGPPCGTFTLDPATRDSATGDERPVVLLAGGIGVTPLLSMAKAWVARGVKAPLYLLQADRNARTRAFADEIAALAEGNDHITTRVRYSEPIDGDLDEPGADAGFVDRDLLSEWAPCDEADFYLCGPAAFMRSVAGELAALGVPAERVHYEFFGPKAEIAPATAGCPFAA</sequence>
<dbReference type="SUPFAM" id="SSF52343">
    <property type="entry name" value="Ferredoxin reductase-like, C-terminal NADP-linked domain"/>
    <property type="match status" value="1"/>
</dbReference>
<evidence type="ECO:0000259" key="13">
    <source>
        <dbReference type="PROSITE" id="PS01033"/>
    </source>
</evidence>
<evidence type="ECO:0000256" key="9">
    <source>
        <dbReference type="ARBA" id="ARBA00023027"/>
    </source>
</evidence>
<evidence type="ECO:0000256" key="8">
    <source>
        <dbReference type="ARBA" id="ARBA00023004"/>
    </source>
</evidence>
<dbReference type="GO" id="GO:0008941">
    <property type="term" value="F:nitric oxide dioxygenase NAD(P)H activity"/>
    <property type="evidence" value="ECO:0007669"/>
    <property type="project" value="UniProtKB-EC"/>
</dbReference>
<dbReference type="Pfam" id="PF00970">
    <property type="entry name" value="FAD_binding_6"/>
    <property type="match status" value="1"/>
</dbReference>
<proteinExistence type="inferred from homology"/>
<dbReference type="Gene3D" id="3.40.50.80">
    <property type="entry name" value="Nucleotide-binding domain of ferredoxin-NADP reductase (FNR) module"/>
    <property type="match status" value="1"/>
</dbReference>